<feature type="region of interest" description="Disordered" evidence="1">
    <location>
        <begin position="560"/>
        <end position="586"/>
    </location>
</feature>
<evidence type="ECO:0000313" key="2">
    <source>
        <dbReference type="EMBL" id="OCF32842.1"/>
    </source>
</evidence>
<reference evidence="2 3" key="1">
    <citation type="submission" date="2013-07" db="EMBL/GenBank/DDBJ databases">
        <title>The Genome Sequence of Cryptococcus heveanensis BCC8398.</title>
        <authorList>
            <consortium name="The Broad Institute Genome Sequencing Platform"/>
            <person name="Cuomo C."/>
            <person name="Litvintseva A."/>
            <person name="Chen Y."/>
            <person name="Heitman J."/>
            <person name="Sun S."/>
            <person name="Springer D."/>
            <person name="Dromer F."/>
            <person name="Young S.K."/>
            <person name="Zeng Q."/>
            <person name="Gargeya S."/>
            <person name="Fitzgerald M."/>
            <person name="Abouelleil A."/>
            <person name="Alvarado L."/>
            <person name="Berlin A.M."/>
            <person name="Chapman S.B."/>
            <person name="Dewar J."/>
            <person name="Goldberg J."/>
            <person name="Griggs A."/>
            <person name="Gujja S."/>
            <person name="Hansen M."/>
            <person name="Howarth C."/>
            <person name="Imamovic A."/>
            <person name="Larimer J."/>
            <person name="McCowan C."/>
            <person name="Murphy C."/>
            <person name="Pearson M."/>
            <person name="Priest M."/>
            <person name="Roberts A."/>
            <person name="Saif S."/>
            <person name="Shea T."/>
            <person name="Sykes S."/>
            <person name="Wortman J."/>
            <person name="Nusbaum C."/>
            <person name="Birren B."/>
        </authorList>
    </citation>
    <scope>NUCLEOTIDE SEQUENCE [LARGE SCALE GENOMIC DNA]</scope>
    <source>
        <strain evidence="2 3">BCC8398</strain>
    </source>
</reference>
<keyword evidence="3" id="KW-1185">Reference proteome</keyword>
<evidence type="ECO:0000256" key="1">
    <source>
        <dbReference type="SAM" id="MobiDB-lite"/>
    </source>
</evidence>
<reference evidence="3" key="2">
    <citation type="submission" date="2013-12" db="EMBL/GenBank/DDBJ databases">
        <title>Evolution of pathogenesis and genome organization in the Tremellales.</title>
        <authorList>
            <person name="Cuomo C."/>
            <person name="Litvintseva A."/>
            <person name="Heitman J."/>
            <person name="Chen Y."/>
            <person name="Sun S."/>
            <person name="Springer D."/>
            <person name="Dromer F."/>
            <person name="Young S."/>
            <person name="Zeng Q."/>
            <person name="Chapman S."/>
            <person name="Gujja S."/>
            <person name="Saif S."/>
            <person name="Birren B."/>
        </authorList>
    </citation>
    <scope>NUCLEOTIDE SEQUENCE [LARGE SCALE GENOMIC DNA]</scope>
    <source>
        <strain evidence="3">BCC8398</strain>
    </source>
</reference>
<accession>A0A1B9GP59</accession>
<organism evidence="2 3">
    <name type="scientific">Kwoniella heveanensis BCC8398</name>
    <dbReference type="NCBI Taxonomy" id="1296120"/>
    <lineage>
        <taxon>Eukaryota</taxon>
        <taxon>Fungi</taxon>
        <taxon>Dikarya</taxon>
        <taxon>Basidiomycota</taxon>
        <taxon>Agaricomycotina</taxon>
        <taxon>Tremellomycetes</taxon>
        <taxon>Tremellales</taxon>
        <taxon>Cryptococcaceae</taxon>
        <taxon>Kwoniella</taxon>
    </lineage>
</organism>
<evidence type="ECO:0000313" key="3">
    <source>
        <dbReference type="Proteomes" id="UP000092666"/>
    </source>
</evidence>
<gene>
    <name evidence="2" type="ORF">I316_05478</name>
</gene>
<feature type="region of interest" description="Disordered" evidence="1">
    <location>
        <begin position="36"/>
        <end position="58"/>
    </location>
</feature>
<protein>
    <submittedName>
        <fullName evidence="2">Uncharacterized protein</fullName>
    </submittedName>
</protein>
<feature type="compositionally biased region" description="Polar residues" evidence="1">
    <location>
        <begin position="41"/>
        <end position="52"/>
    </location>
</feature>
<feature type="compositionally biased region" description="Polar residues" evidence="1">
    <location>
        <begin position="577"/>
        <end position="586"/>
    </location>
</feature>
<sequence>MPVERSRTHGFNRSHSGSVLPYIISPRGGSLVPPYDPSDPTAWSGNTASFGSMPNDGPALPHDQDMLAAPRYWQEFNYSAPAESAASGDIGHFPLPGPEDLYTDASNMMSFQGYYGTSTAENVGAAGSTDFGQFAEAGQQRFLDGGMSVTPGSDYFANTNFSGNFRADPSAPVDVWSGLEPGSFLADDNAASFTFEHGMPQARVTPAEGKHAAYGCNQARDHSISYGHLPMKNHSTDNQFYPPLDSLATQQQSFGGTQSLGTDFGPKGVAAFNADDPAYNALRYTHGDYLKADFDGNDPSAVLSDYTATHPMPHVGLQQGHQPVKQQTHLAPFSQTPYGLNPIAGSQAITSVQAVDNTAASHGDVDLRTRHPLSDRAREDIQAFCRSLTFDDWFSSVCGKYTNPSSRTPRYARLKYVLTKAADLRFHDGSQFVQWHNIPTHNFDDMILQGQDAFAQAKTRPGSGYGRSVDAIKSLRTADAFAESVSRGISVQIVQQFVDTVESFFARSPRAERRIPLDEERLVSHMSAPWSADLKVEFRRLDQASRAHLTPLLATTANANADANASDNADVEREARTGQSTVPQTDQHSYSALNQMYMNQPSAESGQPLSQESGNRIMMQSRLRQYTDYLTECSRNLRKPSGRLGADGPMCQAAVQRAFDSDLMDPEKAEGWWRLNTKRFDHITLAALTEFEAVKSNPTSVYSRALNDLHTLEDARTLARVEAQEYSRVTVDAVLNELNTLRDIHRPLRRESLNPIELSLSLELPWFDFEWNEFKKIVDRQKREEIGSHSDAAGAIGYHQGLPD</sequence>
<dbReference type="AlphaFoldDB" id="A0A1B9GP59"/>
<name>A0A1B9GP59_9TREE</name>
<dbReference type="EMBL" id="KV700128">
    <property type="protein sequence ID" value="OCF32842.1"/>
    <property type="molecule type" value="Genomic_DNA"/>
</dbReference>
<dbReference type="Proteomes" id="UP000092666">
    <property type="component" value="Unassembled WGS sequence"/>
</dbReference>
<proteinExistence type="predicted"/>